<comment type="subcellular location">
    <subcellularLocation>
        <location evidence="1">Cytoplasm</location>
    </subcellularLocation>
</comment>
<dbReference type="PROSITE" id="PS51801">
    <property type="entry name" value="ZF_CCHC_NOA"/>
    <property type="match status" value="1"/>
</dbReference>
<keyword evidence="4 7" id="KW-0863">Zinc-finger</keyword>
<feature type="domain" description="CCHC NOA-type" evidence="10">
    <location>
        <begin position="665"/>
        <end position="695"/>
    </location>
</feature>
<dbReference type="RefSeq" id="XP_013784711.1">
    <property type="nucleotide sequence ID" value="XM_013929257.2"/>
</dbReference>
<protein>
    <submittedName>
        <fullName evidence="12 13">Optineurin-like</fullName>
    </submittedName>
</protein>
<keyword evidence="5" id="KW-0862">Zinc</keyword>
<feature type="region of interest" description="Disordered" evidence="9">
    <location>
        <begin position="603"/>
        <end position="630"/>
    </location>
</feature>
<keyword evidence="11" id="KW-1185">Reference proteome</keyword>
<evidence type="ECO:0000313" key="13">
    <source>
        <dbReference type="RefSeq" id="XP_013784711.1"/>
    </source>
</evidence>
<feature type="region of interest" description="Disordered" evidence="9">
    <location>
        <begin position="644"/>
        <end position="663"/>
    </location>
</feature>
<evidence type="ECO:0000313" key="11">
    <source>
        <dbReference type="Proteomes" id="UP000694941"/>
    </source>
</evidence>
<feature type="coiled-coil region" evidence="8">
    <location>
        <begin position="159"/>
        <end position="235"/>
    </location>
</feature>
<evidence type="ECO:0000313" key="14">
    <source>
        <dbReference type="RefSeq" id="XP_022252877.1"/>
    </source>
</evidence>
<organism evidence="11 13">
    <name type="scientific">Limulus polyphemus</name>
    <name type="common">Atlantic horseshoe crab</name>
    <dbReference type="NCBI Taxonomy" id="6850"/>
    <lineage>
        <taxon>Eukaryota</taxon>
        <taxon>Metazoa</taxon>
        <taxon>Ecdysozoa</taxon>
        <taxon>Arthropoda</taxon>
        <taxon>Chelicerata</taxon>
        <taxon>Merostomata</taxon>
        <taxon>Xiphosura</taxon>
        <taxon>Limulidae</taxon>
        <taxon>Limulus</taxon>
    </lineage>
</organism>
<gene>
    <name evidence="12 13 14" type="primary">LOC106468814</name>
</gene>
<evidence type="ECO:0000313" key="12">
    <source>
        <dbReference type="RefSeq" id="XP_013784709.1"/>
    </source>
</evidence>
<feature type="coiled-coil region" evidence="8">
    <location>
        <begin position="510"/>
        <end position="582"/>
    </location>
</feature>
<evidence type="ECO:0000256" key="6">
    <source>
        <dbReference type="ARBA" id="ARBA00023054"/>
    </source>
</evidence>
<proteinExistence type="predicted"/>
<evidence type="ECO:0000256" key="7">
    <source>
        <dbReference type="PROSITE-ProRule" id="PRU01142"/>
    </source>
</evidence>
<feature type="compositionally biased region" description="Basic residues" evidence="9">
    <location>
        <begin position="610"/>
        <end position="630"/>
    </location>
</feature>
<dbReference type="InterPro" id="IPR034735">
    <property type="entry name" value="NEMO_ZF"/>
</dbReference>
<evidence type="ECO:0000259" key="10">
    <source>
        <dbReference type="PROSITE" id="PS51801"/>
    </source>
</evidence>
<keyword evidence="3" id="KW-0479">Metal-binding</keyword>
<dbReference type="PANTHER" id="PTHR31553:SF1">
    <property type="entry name" value="NF-KAPPA-B ESSENTIAL MODULATOR"/>
    <property type="match status" value="1"/>
</dbReference>
<dbReference type="GeneID" id="106468814"/>
<evidence type="ECO:0000256" key="1">
    <source>
        <dbReference type="ARBA" id="ARBA00004496"/>
    </source>
</evidence>
<evidence type="ECO:0000256" key="8">
    <source>
        <dbReference type="SAM" id="Coils"/>
    </source>
</evidence>
<keyword evidence="6 8" id="KW-0175">Coiled coil</keyword>
<dbReference type="RefSeq" id="XP_013784709.1">
    <property type="nucleotide sequence ID" value="XM_013929255.2"/>
</dbReference>
<evidence type="ECO:0000256" key="4">
    <source>
        <dbReference type="ARBA" id="ARBA00022771"/>
    </source>
</evidence>
<dbReference type="Proteomes" id="UP000694941">
    <property type="component" value="Unplaced"/>
</dbReference>
<evidence type="ECO:0000256" key="9">
    <source>
        <dbReference type="SAM" id="MobiDB-lite"/>
    </source>
</evidence>
<feature type="coiled-coil region" evidence="8">
    <location>
        <begin position="277"/>
        <end position="325"/>
    </location>
</feature>
<dbReference type="PANTHER" id="PTHR31553">
    <property type="entry name" value="NF-KAPPA-B ESSENTIAL MODULATOR"/>
    <property type="match status" value="1"/>
</dbReference>
<keyword evidence="2" id="KW-0963">Cytoplasm</keyword>
<evidence type="ECO:0000256" key="5">
    <source>
        <dbReference type="ARBA" id="ARBA00022833"/>
    </source>
</evidence>
<reference evidence="12 13" key="1">
    <citation type="submission" date="2025-05" db="UniProtKB">
        <authorList>
            <consortium name="RefSeq"/>
        </authorList>
    </citation>
    <scope>IDENTIFICATION</scope>
    <source>
        <tissue evidence="12 13">Muscle</tissue>
    </source>
</reference>
<sequence length="701" mass="80976">MEISKNQQEDNLPSSTFLMGTCKEEPCTASDQSSLFSILSYSPGNDIQFRECVDLMSDLHLSFASASSDLSYQEIQEKLKELLKENIELKEVLQQNNKNMKTQFQTLMNWQQQINLVHNDHRKKFEESRILIEELRVQNCELTDNLLELEKKFASHNDCQQMKLKVEELTSKIQDAEGDKQAISAELERQQVICIHLEERVREMTGDYEQLETNYQQLEVDKRELTALNNDLQTRLMKMCCKQGVENDSYPIVTEEHGYTVVHPGSSGFSVGDDTSIRGALLRLHEEQAKNARLTQQLAEEQLQVLQMKKTLQEKDNLLQQFEKQLNMNNPDHPGSENLALPPSGQPGGYKVIMSSSGQSGKTCQQGGHQLLLVCGQKMDMANSVLEKSGARSADLDSLLSVSQHRLQNLDLYSSADIELLKQEITKLQVRFEEEKSFRSEDRKQLLEVQQQFTQLFDDYQDLLQSIESRQKEQNDLGEEGEAWIELEKRKHQEESDAITAKLVHTEELLANQKKETMKMKSEIEQMKVQVEKLPILEAQVELSNQDYNQEKEGHRSTKEELERLKEDLLALQNHNQELMDEINVYAKSQVMHLQKSLHKNESYLSGNTRHSRHKGRDKHQSLHNRKHHEKRIEVKTGAADFNITEGELRGRSRNPLGNGDQAELPEQHAFICPRCEMRFMDYQALQNHVEECLSKDDHFL</sequence>
<evidence type="ECO:0000256" key="2">
    <source>
        <dbReference type="ARBA" id="ARBA00022490"/>
    </source>
</evidence>
<dbReference type="InterPro" id="IPR051301">
    <property type="entry name" value="Optineurin/NFkB_EssMod"/>
</dbReference>
<dbReference type="Pfam" id="PF11577">
    <property type="entry name" value="NEMO"/>
    <property type="match status" value="1"/>
</dbReference>
<dbReference type="RefSeq" id="XP_022252877.1">
    <property type="nucleotide sequence ID" value="XM_022397169.1"/>
</dbReference>
<dbReference type="Gene3D" id="1.20.5.390">
    <property type="entry name" value="L1 transposable element, trimerization domain"/>
    <property type="match status" value="1"/>
</dbReference>
<dbReference type="InterPro" id="IPR021063">
    <property type="entry name" value="NEMO_N"/>
</dbReference>
<evidence type="ECO:0000256" key="3">
    <source>
        <dbReference type="ARBA" id="ARBA00022723"/>
    </source>
</evidence>
<accession>A0ABM1BM17</accession>
<feature type="coiled-coil region" evidence="8">
    <location>
        <begin position="72"/>
        <end position="103"/>
    </location>
</feature>
<name>A0ABM1BM17_LIMPO</name>
<dbReference type="Gene3D" id="1.20.5.990">
    <property type="entry name" value="Nemo cc2-lz domain - 1d5 darpin complex"/>
    <property type="match status" value="1"/>
</dbReference>